<keyword evidence="5 15" id="KW-0347">Helicase</keyword>
<keyword evidence="3" id="KW-0227">DNA damage</keyword>
<dbReference type="InterPro" id="IPR027417">
    <property type="entry name" value="P-loop_NTPase"/>
</dbReference>
<dbReference type="InterPro" id="IPR011335">
    <property type="entry name" value="Restrct_endonuc-II-like"/>
</dbReference>
<evidence type="ECO:0000256" key="14">
    <source>
        <dbReference type="ARBA" id="ARBA00048988"/>
    </source>
</evidence>
<dbReference type="RefSeq" id="WP_282212432.1">
    <property type="nucleotide sequence ID" value="NZ_CP118247.1"/>
</dbReference>
<comment type="catalytic activity">
    <reaction evidence="14">
        <text>ATP + H2O = ADP + phosphate + H(+)</text>
        <dbReference type="Rhea" id="RHEA:13065"/>
        <dbReference type="ChEBI" id="CHEBI:15377"/>
        <dbReference type="ChEBI" id="CHEBI:15378"/>
        <dbReference type="ChEBI" id="CHEBI:30616"/>
        <dbReference type="ChEBI" id="CHEBI:43474"/>
        <dbReference type="ChEBI" id="CHEBI:456216"/>
        <dbReference type="EC" id="5.6.2.4"/>
    </reaction>
</comment>
<evidence type="ECO:0000259" key="17">
    <source>
        <dbReference type="PROSITE" id="PS51217"/>
    </source>
</evidence>
<dbReference type="PROSITE" id="PS51217">
    <property type="entry name" value="UVRD_HELICASE_CTER"/>
    <property type="match status" value="1"/>
</dbReference>
<keyword evidence="7 15" id="KW-0067">ATP-binding</keyword>
<feature type="domain" description="UvrD-like helicase ATP-binding" evidence="16">
    <location>
        <begin position="8"/>
        <end position="482"/>
    </location>
</feature>
<dbReference type="Pfam" id="PF00580">
    <property type="entry name" value="UvrD-helicase"/>
    <property type="match status" value="1"/>
</dbReference>
<dbReference type="EMBL" id="CP118247">
    <property type="protein sequence ID" value="WDR06919.1"/>
    <property type="molecule type" value="Genomic_DNA"/>
</dbReference>
<evidence type="ECO:0000313" key="19">
    <source>
        <dbReference type="Proteomes" id="UP001222118"/>
    </source>
</evidence>
<keyword evidence="9" id="KW-0234">DNA repair</keyword>
<dbReference type="Pfam" id="PF13361">
    <property type="entry name" value="UvrD_C"/>
    <property type="match status" value="1"/>
</dbReference>
<dbReference type="Pfam" id="PF12705">
    <property type="entry name" value="PDDEXK_1"/>
    <property type="match status" value="1"/>
</dbReference>
<evidence type="ECO:0000259" key="16">
    <source>
        <dbReference type="PROSITE" id="PS51198"/>
    </source>
</evidence>
<dbReference type="InterPro" id="IPR038726">
    <property type="entry name" value="PDDEXK_AddAB-type"/>
</dbReference>
<reference evidence="18 19" key="1">
    <citation type="submission" date="2023-02" db="EMBL/GenBank/DDBJ databases">
        <title>Devosia chondri sp. nov., isolated from the phycosphere of marine algae.</title>
        <authorList>
            <person name="Kim J.M."/>
            <person name="Lee J.K."/>
            <person name="Choi B.J."/>
            <person name="Bayburt H."/>
            <person name="Jeon C.O."/>
        </authorList>
    </citation>
    <scope>NUCLEOTIDE SEQUENCE [LARGE SCALE GENOMIC DNA]</scope>
    <source>
        <strain evidence="18 19">G2-5</strain>
    </source>
</reference>
<keyword evidence="2 15" id="KW-0547">Nucleotide-binding</keyword>
<evidence type="ECO:0000256" key="13">
    <source>
        <dbReference type="ARBA" id="ARBA00034923"/>
    </source>
</evidence>
<dbReference type="PROSITE" id="PS51198">
    <property type="entry name" value="UVRD_HELICASE_ATP_BIND"/>
    <property type="match status" value="1"/>
</dbReference>
<evidence type="ECO:0000256" key="12">
    <source>
        <dbReference type="ARBA" id="ARBA00034808"/>
    </source>
</evidence>
<evidence type="ECO:0000256" key="2">
    <source>
        <dbReference type="ARBA" id="ARBA00022741"/>
    </source>
</evidence>
<feature type="binding site" evidence="15">
    <location>
        <begin position="29"/>
        <end position="36"/>
    </location>
    <ligand>
        <name>ATP</name>
        <dbReference type="ChEBI" id="CHEBI:30616"/>
    </ligand>
</feature>
<dbReference type="SUPFAM" id="SSF52540">
    <property type="entry name" value="P-loop containing nucleoside triphosphate hydrolases"/>
    <property type="match status" value="1"/>
</dbReference>
<gene>
    <name evidence="18" type="primary">addA</name>
    <name evidence="18" type="ORF">PSQ90_05580</name>
</gene>
<evidence type="ECO:0000256" key="8">
    <source>
        <dbReference type="ARBA" id="ARBA00023125"/>
    </source>
</evidence>
<dbReference type="InterPro" id="IPR011604">
    <property type="entry name" value="PDDEXK-like_dom_sf"/>
</dbReference>
<dbReference type="InterPro" id="IPR014016">
    <property type="entry name" value="UvrD-like_ATP-bd"/>
</dbReference>
<dbReference type="Gene3D" id="3.90.320.10">
    <property type="match status" value="1"/>
</dbReference>
<keyword evidence="1" id="KW-0540">Nuclease</keyword>
<evidence type="ECO:0000256" key="4">
    <source>
        <dbReference type="ARBA" id="ARBA00022801"/>
    </source>
</evidence>
<proteinExistence type="predicted"/>
<dbReference type="NCBIfam" id="TIGR02784">
    <property type="entry name" value="addA_alphas"/>
    <property type="match status" value="1"/>
</dbReference>
<dbReference type="Proteomes" id="UP001222118">
    <property type="component" value="Chromosome"/>
</dbReference>
<dbReference type="InterPro" id="IPR014151">
    <property type="entry name" value="DNA_helicase_AddA"/>
</dbReference>
<organism evidence="18 19">
    <name type="scientific">Devosia rhodophyticola</name>
    <dbReference type="NCBI Taxonomy" id="3026423"/>
    <lineage>
        <taxon>Bacteria</taxon>
        <taxon>Pseudomonadati</taxon>
        <taxon>Pseudomonadota</taxon>
        <taxon>Alphaproteobacteria</taxon>
        <taxon>Hyphomicrobiales</taxon>
        <taxon>Devosiaceae</taxon>
        <taxon>Devosia</taxon>
    </lineage>
</organism>
<evidence type="ECO:0000256" key="5">
    <source>
        <dbReference type="ARBA" id="ARBA00022806"/>
    </source>
</evidence>
<keyword evidence="10" id="KW-0413">Isomerase</keyword>
<keyword evidence="8" id="KW-0238">DNA-binding</keyword>
<protein>
    <recommendedName>
        <fullName evidence="12">DNA 3'-5' helicase</fullName>
        <ecNumber evidence="12">5.6.2.4</ecNumber>
    </recommendedName>
    <alternativeName>
        <fullName evidence="13">DNA 3'-5' helicase II</fullName>
    </alternativeName>
</protein>
<keyword evidence="6" id="KW-0269">Exonuclease</keyword>
<sequence length="1146" mass="126029">MNRSFLIPPDTAENQRLAADPDYSIWVAANAGSGKTHVLTQRVLRLLLSGVPPQSILCLTYTKAAAAEMRRRVSGVLAKWAVMTQRALDVALFGLDGQSVDAEKRALARTLFARALETPGGLKIVTIHAFCESVLHRFPLEAKVPFDFSVVEEDEQGQMILEAREAVLAVGLAGEEHAEAVAVLFDLLSDDQIGKAIMAALADGRKLRAILANRETAKANLRKLVRLENGPSVSAIEAKMLNERLIGPAEIVRLLEICPPNGKGISFESKLARLDPRTPRLGDWLKAFLKADGEIPSKFPKKAFVDADPELAALVREEAERLAMLVDLRNSAQLLERSEALLEVVGAISDRFERRKRARSLLDFDDLIEKLAALFADKELGAWVQYKLDAGITHILVDESQDTNPRQWRVVEAIAREFFTGDSAVERPRSVFAVGDQKQSIYSFQGADPTLFGKTGDDFRQRAENANRPFKLLPLNTSFRTLKGVLEAVDLVTKRPDVRAALLATHEIEHQTARAEEGGTVTLWPPVHQPNDENADDQWPLEAQAIERSAPRQVAERIAGEIAGWVKSGRTHGPHGQVVTPNDVLILVQARNGLFHEIIRALIKAGLPTPGADRLAVTSHIGVLDLLALCDVLLNPTDDLQLAALLRSPLFDISEEHLFDLAHGRGPQTLWRRLGSSGLQPARDAAERLQRWRAQLDFERPFEFFAAVLYGEGGLKRFHARFGGEIDDVFAEFLTLALEHEQTEQPSLQGFVTAMRARQVSIKRDLAETGSGVRVMTVHGAKGLEAPIVILADAATTPTAQKLGKPVYLVEDSPGPLLIHASKNAQHTEETRPFRIVDEDNQKAEYWRKLYVGMTRAEDELYVTGALTPGTKPQSQLKGSWYEAIETALRPDADTICDDNGVELAVIYPATRPAPSLPVTATVNGPTSVEPLVLADLPAHSNISIVRPSSAFEEVGDERVLDTMLERLERLDPALARQQGIALHALLQHLGRVPRADWPVVLDRAMPVLLPEAPQLRDPVRAKAISILTRPALGEIFGPNSRAEVPFLVNGIRRGKAIKLAGRIDRLVITPDSVSVVDYKSDAQVPSSAEAVPRQYLTQLGLYALVAGQLFPGKTIKAQILWTELESLMNLPHELLRHMVSDFTLG</sequence>
<accession>A0ABY7Z0C5</accession>
<dbReference type="PANTHER" id="PTHR11070:SF2">
    <property type="entry name" value="ATP-DEPENDENT DNA HELICASE SRS2"/>
    <property type="match status" value="1"/>
</dbReference>
<dbReference type="PANTHER" id="PTHR11070">
    <property type="entry name" value="UVRD / RECB / PCRA DNA HELICASE FAMILY MEMBER"/>
    <property type="match status" value="1"/>
</dbReference>
<keyword evidence="19" id="KW-1185">Reference proteome</keyword>
<evidence type="ECO:0000313" key="18">
    <source>
        <dbReference type="EMBL" id="WDR06919.1"/>
    </source>
</evidence>
<name>A0ABY7Z0C5_9HYPH</name>
<dbReference type="Gene3D" id="3.40.50.300">
    <property type="entry name" value="P-loop containing nucleotide triphosphate hydrolases"/>
    <property type="match status" value="4"/>
</dbReference>
<evidence type="ECO:0000256" key="9">
    <source>
        <dbReference type="ARBA" id="ARBA00023204"/>
    </source>
</evidence>
<dbReference type="EC" id="5.6.2.4" evidence="12"/>
<evidence type="ECO:0000256" key="1">
    <source>
        <dbReference type="ARBA" id="ARBA00022722"/>
    </source>
</evidence>
<evidence type="ECO:0000256" key="3">
    <source>
        <dbReference type="ARBA" id="ARBA00022763"/>
    </source>
</evidence>
<feature type="domain" description="UvrD-like helicase C-terminal" evidence="17">
    <location>
        <begin position="498"/>
        <end position="783"/>
    </location>
</feature>
<comment type="catalytic activity">
    <reaction evidence="11">
        <text>Couples ATP hydrolysis with the unwinding of duplex DNA by translocating in the 3'-5' direction.</text>
        <dbReference type="EC" id="5.6.2.4"/>
    </reaction>
</comment>
<dbReference type="SUPFAM" id="SSF52980">
    <property type="entry name" value="Restriction endonuclease-like"/>
    <property type="match status" value="1"/>
</dbReference>
<dbReference type="InterPro" id="IPR000212">
    <property type="entry name" value="DNA_helicase_UvrD/REP"/>
</dbReference>
<evidence type="ECO:0000256" key="15">
    <source>
        <dbReference type="PROSITE-ProRule" id="PRU00560"/>
    </source>
</evidence>
<evidence type="ECO:0000256" key="7">
    <source>
        <dbReference type="ARBA" id="ARBA00022840"/>
    </source>
</evidence>
<evidence type="ECO:0000256" key="10">
    <source>
        <dbReference type="ARBA" id="ARBA00023235"/>
    </source>
</evidence>
<dbReference type="GO" id="GO:0004386">
    <property type="term" value="F:helicase activity"/>
    <property type="evidence" value="ECO:0007669"/>
    <property type="project" value="UniProtKB-KW"/>
</dbReference>
<evidence type="ECO:0000256" key="11">
    <source>
        <dbReference type="ARBA" id="ARBA00034617"/>
    </source>
</evidence>
<dbReference type="InterPro" id="IPR014017">
    <property type="entry name" value="DNA_helicase_UvrD-like_C"/>
</dbReference>
<keyword evidence="4 15" id="KW-0378">Hydrolase</keyword>
<evidence type="ECO:0000256" key="6">
    <source>
        <dbReference type="ARBA" id="ARBA00022839"/>
    </source>
</evidence>